<accession>A0ABP0EF75</accession>
<gene>
    <name evidence="1" type="ORF">CAAN4_F08482</name>
</gene>
<proteinExistence type="predicted"/>
<reference evidence="1 2" key="1">
    <citation type="submission" date="2024-01" db="EMBL/GenBank/DDBJ databases">
        <authorList>
            <consortium name="Genoscope - CEA"/>
            <person name="William W."/>
        </authorList>
    </citation>
    <scope>NUCLEOTIDE SEQUENCE [LARGE SCALE GENOMIC DNA]</scope>
    <source>
        <strain evidence="1 2">29B2s-10</strain>
    </source>
</reference>
<organism evidence="1 2">
    <name type="scientific">[Candida] anglica</name>
    <dbReference type="NCBI Taxonomy" id="148631"/>
    <lineage>
        <taxon>Eukaryota</taxon>
        <taxon>Fungi</taxon>
        <taxon>Dikarya</taxon>
        <taxon>Ascomycota</taxon>
        <taxon>Saccharomycotina</taxon>
        <taxon>Pichiomycetes</taxon>
        <taxon>Debaryomycetaceae</taxon>
        <taxon>Kurtzmaniella</taxon>
    </lineage>
</organism>
<evidence type="ECO:0000313" key="1">
    <source>
        <dbReference type="EMBL" id="CAK7912757.1"/>
    </source>
</evidence>
<name>A0ABP0EF75_9ASCO</name>
<protein>
    <submittedName>
        <fullName evidence="1">Uncharacterized protein</fullName>
    </submittedName>
</protein>
<evidence type="ECO:0000313" key="2">
    <source>
        <dbReference type="Proteomes" id="UP001497600"/>
    </source>
</evidence>
<dbReference type="EMBL" id="OZ004258">
    <property type="protein sequence ID" value="CAK7912757.1"/>
    <property type="molecule type" value="Genomic_DNA"/>
</dbReference>
<dbReference type="Proteomes" id="UP001497600">
    <property type="component" value="Chromosome F"/>
</dbReference>
<keyword evidence="2" id="KW-1185">Reference proteome</keyword>
<sequence>MYYYSSLYYTFSHDSCSNLYLISSHLNFSHLLSSPLISSPLISSPLISSPLLSSLISPMPRLSNSRPNSSS</sequence>